<dbReference type="KEGG" id="tbn:TBH_P209"/>
<dbReference type="EMBL" id="AP012275">
    <property type="protein sequence ID" value="BAO45782.1"/>
    <property type="molecule type" value="Genomic_DNA"/>
</dbReference>
<name>A0A7U6GLC8_9GAMM</name>
<sequence>MKALLGSGGFVPGASIQVIQGNRRFVALFKKTSVRVTATNQCWYESNHITRPSTGTLFPLALQKRPVTATVRHKLRKTRMAWDHEREIEKKQEIVEEVASSLKGMGVQAADINNIATKLVDNLISTTPPEKEEVCFELISRVLKNP</sequence>
<keyword evidence="1" id="KW-0614">Plasmid</keyword>
<keyword evidence="2" id="KW-1185">Reference proteome</keyword>
<geneLocation type="plasmid" evidence="2">
    <name>pTBH13 DNA</name>
</geneLocation>
<gene>
    <name evidence="1" type="ORF">TBH_P209</name>
</gene>
<dbReference type="RefSeq" id="WP_144375520.1">
    <property type="nucleotide sequence ID" value="NZ_AP012275.1"/>
</dbReference>
<protein>
    <submittedName>
        <fullName evidence="1">Uncharacterized protein</fullName>
    </submittedName>
</protein>
<reference evidence="1 2" key="1">
    <citation type="journal article" date="2014" name="PLoS ONE">
        <title>Physiological and genomic features of a novel sulfur-oxidizing gammaproteobacterium belonging to a previously uncultivated symbiotic lineage isolated from a hydrothermal vent.</title>
        <authorList>
            <person name="Nunoura T."/>
            <person name="Takaki Y."/>
            <person name="Kazama H."/>
            <person name="Kakuta J."/>
            <person name="Shimamura S."/>
            <person name="Makita H."/>
            <person name="Hirai M."/>
            <person name="Miyazaki M."/>
            <person name="Takai K."/>
        </authorList>
    </citation>
    <scope>NUCLEOTIDE SEQUENCE [LARGE SCALE GENOMIC DNA]</scope>
    <source>
        <strain evidence="1 2">Hiromi1</strain>
        <plasmid evidence="1">pTBH13</plasmid>
    </source>
</reference>
<dbReference type="Proteomes" id="UP000031631">
    <property type="component" value="Plasmid pTBH13"/>
</dbReference>
<evidence type="ECO:0000313" key="1">
    <source>
        <dbReference type="EMBL" id="BAO45782.1"/>
    </source>
</evidence>
<accession>A0A7U6GLC8</accession>
<dbReference type="AlphaFoldDB" id="A0A7U6GLC8"/>
<proteinExistence type="predicted"/>
<evidence type="ECO:0000313" key="2">
    <source>
        <dbReference type="Proteomes" id="UP000031631"/>
    </source>
</evidence>
<organism evidence="1 2">
    <name type="scientific">Thiolapillus brandeum</name>
    <dbReference type="NCBI Taxonomy" id="1076588"/>
    <lineage>
        <taxon>Bacteria</taxon>
        <taxon>Pseudomonadati</taxon>
        <taxon>Pseudomonadota</taxon>
        <taxon>Gammaproteobacteria</taxon>
        <taxon>Chromatiales</taxon>
        <taxon>Sedimenticolaceae</taxon>
        <taxon>Thiolapillus</taxon>
    </lineage>
</organism>